<dbReference type="EMBL" id="MPDK01000005">
    <property type="protein sequence ID" value="PWI58160.1"/>
    <property type="molecule type" value="Genomic_DNA"/>
</dbReference>
<dbReference type="AlphaFoldDB" id="A0A2U3DA49"/>
<sequence length="284" mass="30707">MIQSEKGGMAPTMPEYDWMKWFIEGNTSRSLIQAFRDLTCVRIHSQHQLVIATDSVGGIGMKAADAVRVLPEVVGYFALRVPLMEILAIGATPFLVVNTQCQTSDEYSDAILHGMKMLAQEVGMEERLQFNGSTEDNVPTIQTGVGVTVVGIVSDEKFYGGTIRAGQIALVAGLPKSAPTHEIQVDDQEILSIRDLQTLRSHPQVSDILPVGSKGILYEANQLASTSGLSFQLEDSPISFTSSAGPSTCVVFACDEWGAIDVMRQITAPVTRIGTFIALDAKEE</sequence>
<dbReference type="SUPFAM" id="SSF55326">
    <property type="entry name" value="PurM N-terminal domain-like"/>
    <property type="match status" value="1"/>
</dbReference>
<organism evidence="2 3">
    <name type="scientific">Sulfoacidibacillus thermotolerans</name>
    <name type="common">Acidibacillus sulfuroxidans</name>
    <dbReference type="NCBI Taxonomy" id="1765684"/>
    <lineage>
        <taxon>Bacteria</taxon>
        <taxon>Bacillati</taxon>
        <taxon>Bacillota</taxon>
        <taxon>Bacilli</taxon>
        <taxon>Bacillales</taxon>
        <taxon>Alicyclobacillaceae</taxon>
        <taxon>Sulfoacidibacillus</taxon>
    </lineage>
</organism>
<gene>
    <name evidence="2" type="ORF">BM613_04270</name>
</gene>
<evidence type="ECO:0000313" key="2">
    <source>
        <dbReference type="EMBL" id="PWI58160.1"/>
    </source>
</evidence>
<comment type="caution">
    <text evidence="2">The sequence shown here is derived from an EMBL/GenBank/DDBJ whole genome shotgun (WGS) entry which is preliminary data.</text>
</comment>
<accession>A0A2U3DA49</accession>
<protein>
    <recommendedName>
        <fullName evidence="1">PurM-like N-terminal domain-containing protein</fullName>
    </recommendedName>
</protein>
<dbReference type="Proteomes" id="UP000245380">
    <property type="component" value="Unassembled WGS sequence"/>
</dbReference>
<evidence type="ECO:0000259" key="1">
    <source>
        <dbReference type="Pfam" id="PF00586"/>
    </source>
</evidence>
<dbReference type="Gene3D" id="3.30.1330.10">
    <property type="entry name" value="PurM-like, N-terminal domain"/>
    <property type="match status" value="1"/>
</dbReference>
<feature type="domain" description="PurM-like N-terminal" evidence="1">
    <location>
        <begin position="37"/>
        <end position="153"/>
    </location>
</feature>
<reference evidence="2 3" key="1">
    <citation type="submission" date="2016-11" db="EMBL/GenBank/DDBJ databases">
        <title>Comparative genomics of Acidibacillus ferroxidans species.</title>
        <authorList>
            <person name="Oliveira G."/>
            <person name="Nunes G."/>
            <person name="Oliveira R."/>
            <person name="Araujo F."/>
            <person name="Salim A."/>
            <person name="Scholte L."/>
            <person name="Morais D."/>
            <person name="Nancucheo I."/>
            <person name="Johnson D.B."/>
            <person name="Grail B."/>
            <person name="Bittencourt J."/>
            <person name="Valadares R."/>
        </authorList>
    </citation>
    <scope>NUCLEOTIDE SEQUENCE [LARGE SCALE GENOMIC DNA]</scope>
    <source>
        <strain evidence="2 3">Y002</strain>
    </source>
</reference>
<keyword evidence="3" id="KW-1185">Reference proteome</keyword>
<dbReference type="InterPro" id="IPR016188">
    <property type="entry name" value="PurM-like_N"/>
</dbReference>
<proteinExistence type="predicted"/>
<evidence type="ECO:0000313" key="3">
    <source>
        <dbReference type="Proteomes" id="UP000245380"/>
    </source>
</evidence>
<dbReference type="Pfam" id="PF00586">
    <property type="entry name" value="AIRS"/>
    <property type="match status" value="1"/>
</dbReference>
<name>A0A2U3DA49_SULT2</name>
<dbReference type="InterPro" id="IPR036921">
    <property type="entry name" value="PurM-like_N_sf"/>
</dbReference>